<dbReference type="GO" id="GO:0005524">
    <property type="term" value="F:ATP binding"/>
    <property type="evidence" value="ECO:0007669"/>
    <property type="project" value="InterPro"/>
</dbReference>
<evidence type="ECO:0000313" key="2">
    <source>
        <dbReference type="Proteomes" id="UP000319613"/>
    </source>
</evidence>
<dbReference type="PIRSF" id="PIRSF015617">
    <property type="entry name" value="Adensltrnsf_CobA"/>
    <property type="match status" value="1"/>
</dbReference>
<accession>A0A554JE73</accession>
<dbReference type="InterPro" id="IPR027417">
    <property type="entry name" value="P-loop_NTPase"/>
</dbReference>
<dbReference type="EMBL" id="VMFF01000001">
    <property type="protein sequence ID" value="TSC66672.1"/>
    <property type="molecule type" value="Genomic_DNA"/>
</dbReference>
<dbReference type="SUPFAM" id="SSF52540">
    <property type="entry name" value="P-loop containing nucleoside triphosphate hydrolases"/>
    <property type="match status" value="1"/>
</dbReference>
<proteinExistence type="predicted"/>
<dbReference type="Proteomes" id="UP000319613">
    <property type="component" value="Unassembled WGS sequence"/>
</dbReference>
<reference evidence="1 2" key="1">
    <citation type="submission" date="2017-07" db="EMBL/GenBank/DDBJ databases">
        <title>Mechanisms for carbon and nitrogen cycling indicate functional differentiation within the Candidate Phyla Radiation.</title>
        <authorList>
            <person name="Danczak R.E."/>
            <person name="Johnston M.D."/>
            <person name="Kenah C."/>
            <person name="Slattery M."/>
            <person name="Wrighton K.C."/>
            <person name="Wilkins M.J."/>
        </authorList>
    </citation>
    <scope>NUCLEOTIDE SEQUENCE [LARGE SCALE GENOMIC DNA]</scope>
    <source>
        <strain evidence="1">Gr01-1014_77</strain>
    </source>
</reference>
<organism evidence="1 2">
    <name type="scientific">Candidatus Doudnabacteria bacterium Gr01-1014_77</name>
    <dbReference type="NCBI Taxonomy" id="2017133"/>
    <lineage>
        <taxon>Bacteria</taxon>
        <taxon>Candidatus Doudnaibacteriota</taxon>
    </lineage>
</organism>
<dbReference type="Gene3D" id="3.40.50.300">
    <property type="entry name" value="P-loop containing nucleotide triphosphate hydrolases"/>
    <property type="match status" value="1"/>
</dbReference>
<dbReference type="InterPro" id="IPR003724">
    <property type="entry name" value="CblAdoTrfase_CobA"/>
</dbReference>
<sequence length="193" mass="21545">MSKGLNIYYYGKGKGKTTAVMGLAARAAGALMNVSILQFVKAKQPKKGDRLQSGEWPVSNEFLYFNANKKSKIGKIDSKQVGAGFVGILGDRKQREVHIKAAKQGLKEAEKIFKSKKYQLVILDELISALELKLITEKDVLSLISKKPKELHLAYTGHDTFKKIIEVSDLVSEVKMIKHPYYKGIMAIRGIDF</sequence>
<dbReference type="GO" id="GO:0008817">
    <property type="term" value="F:corrinoid adenosyltransferase activity"/>
    <property type="evidence" value="ECO:0007669"/>
    <property type="project" value="InterPro"/>
</dbReference>
<comment type="caution">
    <text evidence="1">The sequence shown here is derived from an EMBL/GenBank/DDBJ whole genome shotgun (WGS) entry which is preliminary data.</text>
</comment>
<dbReference type="AlphaFoldDB" id="A0A554JE73"/>
<name>A0A554JE73_9BACT</name>
<gene>
    <name evidence="1" type="ORF">G01um101477_7</name>
</gene>
<dbReference type="PANTHER" id="PTHR46638">
    <property type="entry name" value="CORRINOID ADENOSYLTRANSFERASE"/>
    <property type="match status" value="1"/>
</dbReference>
<dbReference type="GO" id="GO:0009236">
    <property type="term" value="P:cobalamin biosynthetic process"/>
    <property type="evidence" value="ECO:0007669"/>
    <property type="project" value="InterPro"/>
</dbReference>
<keyword evidence="1" id="KW-0808">Transferase</keyword>
<dbReference type="Pfam" id="PF02572">
    <property type="entry name" value="CobA_CobO_BtuR"/>
    <property type="match status" value="1"/>
</dbReference>
<dbReference type="PANTHER" id="PTHR46638:SF1">
    <property type="entry name" value="CORRINOID ADENOSYLTRANSFERASE"/>
    <property type="match status" value="1"/>
</dbReference>
<evidence type="ECO:0000313" key="1">
    <source>
        <dbReference type="EMBL" id="TSC66672.1"/>
    </source>
</evidence>
<protein>
    <submittedName>
        <fullName evidence="1">Cob(I)alamin adenosyltransferase</fullName>
    </submittedName>
</protein>